<accession>A0AAV0ZZF8</accession>
<evidence type="ECO:0000313" key="2">
    <source>
        <dbReference type="Proteomes" id="UP001157006"/>
    </source>
</evidence>
<proteinExistence type="predicted"/>
<dbReference type="AlphaFoldDB" id="A0AAV0ZZF8"/>
<dbReference type="EMBL" id="OX451738">
    <property type="protein sequence ID" value="CAI8602187.1"/>
    <property type="molecule type" value="Genomic_DNA"/>
</dbReference>
<name>A0AAV0ZZF8_VICFA</name>
<dbReference type="Proteomes" id="UP001157006">
    <property type="component" value="Chromosome 3"/>
</dbReference>
<organism evidence="1 2">
    <name type="scientific">Vicia faba</name>
    <name type="common">Broad bean</name>
    <name type="synonym">Faba vulgaris</name>
    <dbReference type="NCBI Taxonomy" id="3906"/>
    <lineage>
        <taxon>Eukaryota</taxon>
        <taxon>Viridiplantae</taxon>
        <taxon>Streptophyta</taxon>
        <taxon>Embryophyta</taxon>
        <taxon>Tracheophyta</taxon>
        <taxon>Spermatophyta</taxon>
        <taxon>Magnoliopsida</taxon>
        <taxon>eudicotyledons</taxon>
        <taxon>Gunneridae</taxon>
        <taxon>Pentapetalae</taxon>
        <taxon>rosids</taxon>
        <taxon>fabids</taxon>
        <taxon>Fabales</taxon>
        <taxon>Fabaceae</taxon>
        <taxon>Papilionoideae</taxon>
        <taxon>50 kb inversion clade</taxon>
        <taxon>NPAAA clade</taxon>
        <taxon>Hologalegina</taxon>
        <taxon>IRL clade</taxon>
        <taxon>Fabeae</taxon>
        <taxon>Vicia</taxon>
    </lineage>
</organism>
<protein>
    <submittedName>
        <fullName evidence="1">Uncharacterized protein</fullName>
    </submittedName>
</protein>
<gene>
    <name evidence="1" type="ORF">VFH_III028520</name>
</gene>
<reference evidence="1 2" key="1">
    <citation type="submission" date="2023-01" db="EMBL/GenBank/DDBJ databases">
        <authorList>
            <person name="Kreplak J."/>
        </authorList>
    </citation>
    <scope>NUCLEOTIDE SEQUENCE [LARGE SCALE GENOMIC DNA]</scope>
</reference>
<keyword evidence="2" id="KW-1185">Reference proteome</keyword>
<sequence length="171" mass="19451">MQFWHEEKEAMLQGQKELPRELKVIKVAYRYPDKGLGSRITMKKGTAVHQSLIQWKNKSIDDVTREGNDGLHGQISEFGLEDKSIPMEVGVIETWMCISGICSRFPSSRLSFWRGVEASLKHLFEKLVRLVPFPSNKLFFSSTPHSIAFPYNSASRLQFPLPFPPPLVSTG</sequence>
<evidence type="ECO:0000313" key="1">
    <source>
        <dbReference type="EMBL" id="CAI8602187.1"/>
    </source>
</evidence>